<dbReference type="EMBL" id="BAAAES010000008">
    <property type="protein sequence ID" value="GAA0670461.1"/>
    <property type="molecule type" value="Genomic_DNA"/>
</dbReference>
<feature type="chain" id="PRO_5046490469" evidence="2">
    <location>
        <begin position="30"/>
        <end position="326"/>
    </location>
</feature>
<dbReference type="InterPro" id="IPR029058">
    <property type="entry name" value="AB_hydrolase_fold"/>
</dbReference>
<dbReference type="RefSeq" id="WP_163956907.1">
    <property type="nucleotide sequence ID" value="NZ_BAAAES010000008.1"/>
</dbReference>
<dbReference type="PANTHER" id="PTHR48081">
    <property type="entry name" value="AB HYDROLASE SUPERFAMILY PROTEIN C4A8.06C"/>
    <property type="match status" value="1"/>
</dbReference>
<dbReference type="Gene3D" id="3.40.50.1820">
    <property type="entry name" value="alpha/beta hydrolase"/>
    <property type="match status" value="1"/>
</dbReference>
<feature type="signal peptide" evidence="2">
    <location>
        <begin position="1"/>
        <end position="29"/>
    </location>
</feature>
<reference evidence="4 5" key="1">
    <citation type="journal article" date="2019" name="Int. J. Syst. Evol. Microbiol.">
        <title>The Global Catalogue of Microorganisms (GCM) 10K type strain sequencing project: providing services to taxonomists for standard genome sequencing and annotation.</title>
        <authorList>
            <consortium name="The Broad Institute Genomics Platform"/>
            <consortium name="The Broad Institute Genome Sequencing Center for Infectious Disease"/>
            <person name="Wu L."/>
            <person name="Ma J."/>
        </authorList>
    </citation>
    <scope>NUCLEOTIDE SEQUENCE [LARGE SCALE GENOMIC DNA]</scope>
    <source>
        <strain evidence="4 5">JCM 14603</strain>
    </source>
</reference>
<sequence length="326" mass="34234">MTDRRTLIAGGLAALLPLPSFLSSSLSAAAVAQGTADRFPLWPGAAPGGDGHVADQWVKRSPTGGADDIAWPHVAMPMLTVVRPARPNGAAVLICPGGGYARVAVGRTGGGIARDFAARGVTAFEMLYRLPHDDWAAGPDVALQDAQRAMRVIRAGAGTRWPIDPACIAVTGFSAGGHVAARLAGRAALRVYDPVDAADRLSARPDIAGLFFPVITMGDDGVHAQSRRELLGAHAGDADWQRRYSAQVDLPADMPPTFVAANADDPVVPPRNAILMWQALQAARVPSELMIFERGGHGPPAAHRNGTPVPWIDLFVAWASDHGWNG</sequence>
<proteinExistence type="predicted"/>
<evidence type="ECO:0000256" key="2">
    <source>
        <dbReference type="SAM" id="SignalP"/>
    </source>
</evidence>
<keyword evidence="2" id="KW-0732">Signal</keyword>
<dbReference type="SUPFAM" id="SSF53474">
    <property type="entry name" value="alpha/beta-Hydrolases"/>
    <property type="match status" value="1"/>
</dbReference>
<protein>
    <submittedName>
        <fullName evidence="4">Alpha/beta hydrolase</fullName>
    </submittedName>
</protein>
<keyword evidence="1 4" id="KW-0378">Hydrolase</keyword>
<dbReference type="GO" id="GO:0016787">
    <property type="term" value="F:hydrolase activity"/>
    <property type="evidence" value="ECO:0007669"/>
    <property type="project" value="UniProtKB-KW"/>
</dbReference>
<organism evidence="4 5">
    <name type="scientific">Sphingomonas insulae</name>
    <dbReference type="NCBI Taxonomy" id="424800"/>
    <lineage>
        <taxon>Bacteria</taxon>
        <taxon>Pseudomonadati</taxon>
        <taxon>Pseudomonadota</taxon>
        <taxon>Alphaproteobacteria</taxon>
        <taxon>Sphingomonadales</taxon>
        <taxon>Sphingomonadaceae</taxon>
        <taxon>Sphingomonas</taxon>
    </lineage>
</organism>
<evidence type="ECO:0000256" key="1">
    <source>
        <dbReference type="ARBA" id="ARBA00022801"/>
    </source>
</evidence>
<name>A0ABN1HW86_9SPHN</name>
<feature type="domain" description="BD-FAE-like" evidence="3">
    <location>
        <begin position="93"/>
        <end position="280"/>
    </location>
</feature>
<keyword evidence="5" id="KW-1185">Reference proteome</keyword>
<evidence type="ECO:0000313" key="5">
    <source>
        <dbReference type="Proteomes" id="UP001500238"/>
    </source>
</evidence>
<dbReference type="InterPro" id="IPR050300">
    <property type="entry name" value="GDXG_lipolytic_enzyme"/>
</dbReference>
<dbReference type="InterPro" id="IPR049492">
    <property type="entry name" value="BD-FAE-like_dom"/>
</dbReference>
<gene>
    <name evidence="4" type="ORF">GCM10009102_21470</name>
</gene>
<dbReference type="PANTHER" id="PTHR48081:SF6">
    <property type="entry name" value="PEPTIDASE S9 PROLYL OLIGOPEPTIDASE CATALYTIC DOMAIN-CONTAINING PROTEIN"/>
    <property type="match status" value="1"/>
</dbReference>
<dbReference type="Pfam" id="PF20434">
    <property type="entry name" value="BD-FAE"/>
    <property type="match status" value="1"/>
</dbReference>
<evidence type="ECO:0000259" key="3">
    <source>
        <dbReference type="Pfam" id="PF20434"/>
    </source>
</evidence>
<accession>A0ABN1HW86</accession>
<comment type="caution">
    <text evidence="4">The sequence shown here is derived from an EMBL/GenBank/DDBJ whole genome shotgun (WGS) entry which is preliminary data.</text>
</comment>
<evidence type="ECO:0000313" key="4">
    <source>
        <dbReference type="EMBL" id="GAA0670461.1"/>
    </source>
</evidence>
<dbReference type="Proteomes" id="UP001500238">
    <property type="component" value="Unassembled WGS sequence"/>
</dbReference>